<evidence type="ECO:0000256" key="1">
    <source>
        <dbReference type="SAM" id="MobiDB-lite"/>
    </source>
</evidence>
<evidence type="ECO:0000313" key="3">
    <source>
        <dbReference type="Proteomes" id="UP000299102"/>
    </source>
</evidence>
<gene>
    <name evidence="2" type="ORF">EVAR_43038_1</name>
</gene>
<feature type="compositionally biased region" description="Low complexity" evidence="1">
    <location>
        <begin position="50"/>
        <end position="62"/>
    </location>
</feature>
<keyword evidence="3" id="KW-1185">Reference proteome</keyword>
<reference evidence="2 3" key="1">
    <citation type="journal article" date="2019" name="Commun. Biol.">
        <title>The bagworm genome reveals a unique fibroin gene that provides high tensile strength.</title>
        <authorList>
            <person name="Kono N."/>
            <person name="Nakamura H."/>
            <person name="Ohtoshi R."/>
            <person name="Tomita M."/>
            <person name="Numata K."/>
            <person name="Arakawa K."/>
        </authorList>
    </citation>
    <scope>NUCLEOTIDE SEQUENCE [LARGE SCALE GENOMIC DNA]</scope>
</reference>
<protein>
    <submittedName>
        <fullName evidence="2">Uncharacterized protein</fullName>
    </submittedName>
</protein>
<comment type="caution">
    <text evidence="2">The sequence shown here is derived from an EMBL/GenBank/DDBJ whole genome shotgun (WGS) entry which is preliminary data.</text>
</comment>
<feature type="region of interest" description="Disordered" evidence="1">
    <location>
        <begin position="33"/>
        <end position="71"/>
    </location>
</feature>
<dbReference type="EMBL" id="BGZK01000885">
    <property type="protein sequence ID" value="GBP64022.1"/>
    <property type="molecule type" value="Genomic_DNA"/>
</dbReference>
<evidence type="ECO:0000313" key="2">
    <source>
        <dbReference type="EMBL" id="GBP64022.1"/>
    </source>
</evidence>
<organism evidence="2 3">
    <name type="scientific">Eumeta variegata</name>
    <name type="common">Bagworm moth</name>
    <name type="synonym">Eumeta japonica</name>
    <dbReference type="NCBI Taxonomy" id="151549"/>
    <lineage>
        <taxon>Eukaryota</taxon>
        <taxon>Metazoa</taxon>
        <taxon>Ecdysozoa</taxon>
        <taxon>Arthropoda</taxon>
        <taxon>Hexapoda</taxon>
        <taxon>Insecta</taxon>
        <taxon>Pterygota</taxon>
        <taxon>Neoptera</taxon>
        <taxon>Endopterygota</taxon>
        <taxon>Lepidoptera</taxon>
        <taxon>Glossata</taxon>
        <taxon>Ditrysia</taxon>
        <taxon>Tineoidea</taxon>
        <taxon>Psychidae</taxon>
        <taxon>Oiketicinae</taxon>
        <taxon>Eumeta</taxon>
    </lineage>
</organism>
<dbReference type="Proteomes" id="UP000299102">
    <property type="component" value="Unassembled WGS sequence"/>
</dbReference>
<dbReference type="AlphaFoldDB" id="A0A4C1XLY9"/>
<accession>A0A4C1XLY9</accession>
<sequence length="71" mass="7466">MPAPAPITGPDFGSTIRSHSVSEPIPRYNYAGSGARVTSNAPPPAFPLGPRANSRRAPAARSRLLRCKAEP</sequence>
<name>A0A4C1XLY9_EUMVA</name>
<proteinExistence type="predicted"/>